<dbReference type="Gene3D" id="2.30.30.940">
    <property type="match status" value="1"/>
</dbReference>
<keyword evidence="2" id="KW-0378">Hydrolase</keyword>
<evidence type="ECO:0000256" key="3">
    <source>
        <dbReference type="ARBA" id="ARBA00022806"/>
    </source>
</evidence>
<sequence>MVMRNLAPAQGVCNGTRGVVTRMGRRVLELCLLTGTEAGKTVLIPRVALDTPESEFSFVLQRRQFPIRLAFAMTINKSQGQSVKNVGLDLEHSTFSHGQLYVALSRCTSPSQIRIFTGSDQNVTKNVVYKDVFQR</sequence>
<keyword evidence="8" id="KW-1185">Reference proteome</keyword>
<dbReference type="PANTHER" id="PTHR23274">
    <property type="entry name" value="DNA HELICASE-RELATED"/>
    <property type="match status" value="1"/>
</dbReference>
<dbReference type="Gene3D" id="3.40.50.300">
    <property type="entry name" value="P-loop containing nucleotide triphosphate hydrolases"/>
    <property type="match status" value="1"/>
</dbReference>
<evidence type="ECO:0000256" key="4">
    <source>
        <dbReference type="ARBA" id="ARBA00022840"/>
    </source>
</evidence>
<evidence type="ECO:0000256" key="2">
    <source>
        <dbReference type="ARBA" id="ARBA00022801"/>
    </source>
</evidence>
<dbReference type="SUPFAM" id="SSF52540">
    <property type="entry name" value="P-loop containing nucleoside triphosphate hydrolases"/>
    <property type="match status" value="1"/>
</dbReference>
<accession>A0A074RFA5</accession>
<dbReference type="InterPro" id="IPR027417">
    <property type="entry name" value="P-loop_NTPase"/>
</dbReference>
<keyword evidence="1" id="KW-0547">Nucleotide-binding</keyword>
<dbReference type="Pfam" id="PF21530">
    <property type="entry name" value="Pif1_2B_dom"/>
    <property type="match status" value="1"/>
</dbReference>
<evidence type="ECO:0000256" key="1">
    <source>
        <dbReference type="ARBA" id="ARBA00022741"/>
    </source>
</evidence>
<keyword evidence="3 7" id="KW-0347">Helicase</keyword>
<dbReference type="FunFam" id="3.40.50.300:FF:002884">
    <property type="entry name" value="ATP-dependent DNA helicase"/>
    <property type="match status" value="1"/>
</dbReference>
<dbReference type="HOGENOM" id="CLU_001324_4_1_1"/>
<evidence type="ECO:0000313" key="8">
    <source>
        <dbReference type="Proteomes" id="UP000027456"/>
    </source>
</evidence>
<keyword evidence="4" id="KW-0067">ATP-binding</keyword>
<dbReference type="PANTHER" id="PTHR23274:SF51">
    <property type="entry name" value="OS03G0423850 PROTEIN"/>
    <property type="match status" value="1"/>
</dbReference>
<comment type="caution">
    <text evidence="7">The sequence shown here is derived from an EMBL/GenBank/DDBJ whole genome shotgun (WGS) entry which is preliminary data.</text>
</comment>
<organism evidence="7 8">
    <name type="scientific">Rhizoctonia solani 123E</name>
    <dbReference type="NCBI Taxonomy" id="1423351"/>
    <lineage>
        <taxon>Eukaryota</taxon>
        <taxon>Fungi</taxon>
        <taxon>Dikarya</taxon>
        <taxon>Basidiomycota</taxon>
        <taxon>Agaricomycotina</taxon>
        <taxon>Agaricomycetes</taxon>
        <taxon>Cantharellales</taxon>
        <taxon>Ceratobasidiaceae</taxon>
        <taxon>Rhizoctonia</taxon>
    </lineage>
</organism>
<dbReference type="GO" id="GO:0016787">
    <property type="term" value="F:hydrolase activity"/>
    <property type="evidence" value="ECO:0007669"/>
    <property type="project" value="UniProtKB-KW"/>
</dbReference>
<dbReference type="AlphaFoldDB" id="A0A074RFA5"/>
<gene>
    <name evidence="7" type="ORF">V565_242990</name>
</gene>
<dbReference type="GO" id="GO:0006260">
    <property type="term" value="P:DNA replication"/>
    <property type="evidence" value="ECO:0007669"/>
    <property type="project" value="TreeGrafter"/>
</dbReference>
<dbReference type="OrthoDB" id="3353471at2759"/>
<dbReference type="Proteomes" id="UP000027456">
    <property type="component" value="Unassembled WGS sequence"/>
</dbReference>
<dbReference type="CDD" id="cd18809">
    <property type="entry name" value="SF1_C_RecD"/>
    <property type="match status" value="1"/>
</dbReference>
<dbReference type="GO" id="GO:0004386">
    <property type="term" value="F:helicase activity"/>
    <property type="evidence" value="ECO:0007669"/>
    <property type="project" value="UniProtKB-KW"/>
</dbReference>
<proteinExistence type="predicted"/>
<dbReference type="Pfam" id="PF02689">
    <property type="entry name" value="Herpes_Helicase"/>
    <property type="match status" value="1"/>
</dbReference>
<feature type="domain" description="DNA replication helicase" evidence="5">
    <location>
        <begin position="65"/>
        <end position="115"/>
    </location>
</feature>
<evidence type="ECO:0000313" key="7">
    <source>
        <dbReference type="EMBL" id="KEP45766.1"/>
    </source>
</evidence>
<evidence type="ECO:0000259" key="5">
    <source>
        <dbReference type="Pfam" id="PF02689"/>
    </source>
</evidence>
<evidence type="ECO:0000259" key="6">
    <source>
        <dbReference type="Pfam" id="PF21530"/>
    </source>
</evidence>
<name>A0A074RFA5_9AGAM</name>
<dbReference type="InterPro" id="IPR003840">
    <property type="entry name" value="DNA_helicase_dom"/>
</dbReference>
<dbReference type="EMBL" id="AZST01001512">
    <property type="protein sequence ID" value="KEP45766.1"/>
    <property type="molecule type" value="Genomic_DNA"/>
</dbReference>
<dbReference type="GO" id="GO:0005657">
    <property type="term" value="C:replication fork"/>
    <property type="evidence" value="ECO:0007669"/>
    <property type="project" value="TreeGrafter"/>
</dbReference>
<reference evidence="7 8" key="1">
    <citation type="submission" date="2013-12" db="EMBL/GenBank/DDBJ databases">
        <authorList>
            <person name="Cubeta M."/>
            <person name="Pakala S."/>
            <person name="Fedorova N."/>
            <person name="Thomas E."/>
            <person name="Dean R."/>
            <person name="Jabaji S."/>
            <person name="Neate S."/>
            <person name="Toda T."/>
            <person name="Tavantzis S."/>
            <person name="Vilgalys R."/>
            <person name="Bharathan N."/>
            <person name="Pakala S."/>
            <person name="Losada L.S."/>
            <person name="Zafar N."/>
            <person name="Nierman W."/>
        </authorList>
    </citation>
    <scope>NUCLEOTIDE SEQUENCE [LARGE SCALE GENOMIC DNA]</scope>
    <source>
        <strain evidence="7 8">123E</strain>
    </source>
</reference>
<dbReference type="GO" id="GO:0005524">
    <property type="term" value="F:ATP binding"/>
    <property type="evidence" value="ECO:0007669"/>
    <property type="project" value="UniProtKB-KW"/>
</dbReference>
<dbReference type="InterPro" id="IPR049163">
    <property type="entry name" value="Pif1-like_2B_dom"/>
</dbReference>
<dbReference type="STRING" id="1423351.A0A074RFA5"/>
<protein>
    <submittedName>
        <fullName evidence="7">ATP-dependent DNA helicase PIF1</fullName>
    </submittedName>
</protein>
<feature type="domain" description="DNA helicase Pif1-like 2B" evidence="6">
    <location>
        <begin position="1"/>
        <end position="22"/>
    </location>
</feature>